<dbReference type="EMBL" id="CAUYUJ010015750">
    <property type="protein sequence ID" value="CAK0857711.1"/>
    <property type="molecule type" value="Genomic_DNA"/>
</dbReference>
<keyword evidence="3" id="KW-1185">Reference proteome</keyword>
<feature type="compositionally biased region" description="Basic and acidic residues" evidence="1">
    <location>
        <begin position="89"/>
        <end position="98"/>
    </location>
</feature>
<protein>
    <recommendedName>
        <fullName evidence="4">Ubiquitin-like domain-containing protein</fullName>
    </recommendedName>
</protein>
<proteinExistence type="predicted"/>
<evidence type="ECO:0000313" key="2">
    <source>
        <dbReference type="EMBL" id="CAK0857711.1"/>
    </source>
</evidence>
<evidence type="ECO:0008006" key="4">
    <source>
        <dbReference type="Google" id="ProtNLM"/>
    </source>
</evidence>
<dbReference type="Proteomes" id="UP001189429">
    <property type="component" value="Unassembled WGS sequence"/>
</dbReference>
<gene>
    <name evidence="2" type="ORF">PCOR1329_LOCUS47723</name>
</gene>
<name>A0ABN9UHX4_9DINO</name>
<feature type="region of interest" description="Disordered" evidence="1">
    <location>
        <begin position="87"/>
        <end position="157"/>
    </location>
</feature>
<feature type="compositionally biased region" description="Low complexity" evidence="1">
    <location>
        <begin position="103"/>
        <end position="157"/>
    </location>
</feature>
<comment type="caution">
    <text evidence="2">The sequence shown here is derived from an EMBL/GenBank/DDBJ whole genome shotgun (WGS) entry which is preliminary data.</text>
</comment>
<evidence type="ECO:0000256" key="1">
    <source>
        <dbReference type="SAM" id="MobiDB-lite"/>
    </source>
</evidence>
<accession>A0ABN9UHX4</accession>
<organism evidence="2 3">
    <name type="scientific">Prorocentrum cordatum</name>
    <dbReference type="NCBI Taxonomy" id="2364126"/>
    <lineage>
        <taxon>Eukaryota</taxon>
        <taxon>Sar</taxon>
        <taxon>Alveolata</taxon>
        <taxon>Dinophyceae</taxon>
        <taxon>Prorocentrales</taxon>
        <taxon>Prorocentraceae</taxon>
        <taxon>Prorocentrum</taxon>
    </lineage>
</organism>
<reference evidence="2" key="1">
    <citation type="submission" date="2023-10" db="EMBL/GenBank/DDBJ databases">
        <authorList>
            <person name="Chen Y."/>
            <person name="Shah S."/>
            <person name="Dougan E. K."/>
            <person name="Thang M."/>
            <person name="Chan C."/>
        </authorList>
    </citation>
    <scope>NUCLEOTIDE SEQUENCE [LARGE SCALE GENOMIC DNA]</scope>
</reference>
<evidence type="ECO:0000313" key="3">
    <source>
        <dbReference type="Proteomes" id="UP001189429"/>
    </source>
</evidence>
<sequence>MDGERAAAPSGECLRQRHPGFVPIVCLGEAAGSADERPVRLKLMVRATYTISQLKRDISWRLPEAPVDRLWLGRELAQDDAELVSAVDARQRAEEQRTRRPRSPASPRTEARRAAAWPCSTSPTGTRTTSAAATPPPGTTTTTSPTGSGRSTPAACP</sequence>